<feature type="transmembrane region" description="Helical" evidence="9">
    <location>
        <begin position="428"/>
        <end position="449"/>
    </location>
</feature>
<evidence type="ECO:0000256" key="9">
    <source>
        <dbReference type="SAM" id="Phobius"/>
    </source>
</evidence>
<dbReference type="Gene3D" id="1.20.1250.20">
    <property type="entry name" value="MFS general substrate transporter like domains"/>
    <property type="match status" value="1"/>
</dbReference>
<protein>
    <submittedName>
        <fullName evidence="11">Multidrug efflux MFS transporter</fullName>
    </submittedName>
</protein>
<keyword evidence="7 9" id="KW-0472">Membrane</keyword>
<proteinExistence type="inferred from homology"/>
<dbReference type="PROSITE" id="PS50850">
    <property type="entry name" value="MFS"/>
    <property type="match status" value="1"/>
</dbReference>
<feature type="transmembrane region" description="Helical" evidence="9">
    <location>
        <begin position="100"/>
        <end position="125"/>
    </location>
</feature>
<dbReference type="PRINTS" id="PR01036">
    <property type="entry name" value="TCRTETB"/>
</dbReference>
<organism evidence="11 12">
    <name type="scientific">Kineosporia corallincola</name>
    <dbReference type="NCBI Taxonomy" id="2835133"/>
    <lineage>
        <taxon>Bacteria</taxon>
        <taxon>Bacillati</taxon>
        <taxon>Actinomycetota</taxon>
        <taxon>Actinomycetes</taxon>
        <taxon>Kineosporiales</taxon>
        <taxon>Kineosporiaceae</taxon>
        <taxon>Kineosporia</taxon>
    </lineage>
</organism>
<feature type="transmembrane region" description="Helical" evidence="9">
    <location>
        <begin position="137"/>
        <end position="157"/>
    </location>
</feature>
<feature type="transmembrane region" description="Helical" evidence="9">
    <location>
        <begin position="396"/>
        <end position="416"/>
    </location>
</feature>
<evidence type="ECO:0000259" key="10">
    <source>
        <dbReference type="PROSITE" id="PS50850"/>
    </source>
</evidence>
<keyword evidence="5 9" id="KW-0812">Transmembrane</keyword>
<dbReference type="SUPFAM" id="SSF103473">
    <property type="entry name" value="MFS general substrate transporter"/>
    <property type="match status" value="1"/>
</dbReference>
<dbReference type="InterPro" id="IPR020846">
    <property type="entry name" value="MFS_dom"/>
</dbReference>
<feature type="transmembrane region" description="Helical" evidence="9">
    <location>
        <begin position="329"/>
        <end position="348"/>
    </location>
</feature>
<dbReference type="CDD" id="cd17503">
    <property type="entry name" value="MFS_LmrB_MDR_like"/>
    <property type="match status" value="1"/>
</dbReference>
<feature type="region of interest" description="Disordered" evidence="8">
    <location>
        <begin position="460"/>
        <end position="479"/>
    </location>
</feature>
<dbReference type="Proteomes" id="UP001197247">
    <property type="component" value="Unassembled WGS sequence"/>
</dbReference>
<feature type="transmembrane region" description="Helical" evidence="9">
    <location>
        <begin position="360"/>
        <end position="384"/>
    </location>
</feature>
<dbReference type="InterPro" id="IPR004638">
    <property type="entry name" value="EmrB-like"/>
</dbReference>
<evidence type="ECO:0000256" key="2">
    <source>
        <dbReference type="ARBA" id="ARBA00008537"/>
    </source>
</evidence>
<feature type="transmembrane region" description="Helical" evidence="9">
    <location>
        <begin position="47"/>
        <end position="66"/>
    </location>
</feature>
<evidence type="ECO:0000256" key="6">
    <source>
        <dbReference type="ARBA" id="ARBA00022989"/>
    </source>
</evidence>
<keyword evidence="3" id="KW-0813">Transport</keyword>
<evidence type="ECO:0000313" key="11">
    <source>
        <dbReference type="EMBL" id="MBT0771607.1"/>
    </source>
</evidence>
<evidence type="ECO:0000256" key="3">
    <source>
        <dbReference type="ARBA" id="ARBA00022448"/>
    </source>
</evidence>
<dbReference type="PANTHER" id="PTHR42718">
    <property type="entry name" value="MAJOR FACILITATOR SUPERFAMILY MULTIDRUG TRANSPORTER MFSC"/>
    <property type="match status" value="1"/>
</dbReference>
<comment type="similarity">
    <text evidence="2">Belongs to the major facilitator superfamily. EmrB family.</text>
</comment>
<evidence type="ECO:0000256" key="8">
    <source>
        <dbReference type="SAM" id="MobiDB-lite"/>
    </source>
</evidence>
<keyword evidence="12" id="KW-1185">Reference proteome</keyword>
<reference evidence="11 12" key="1">
    <citation type="submission" date="2021-05" db="EMBL/GenBank/DDBJ databases">
        <title>Kineosporia and Streptomyces sp. nov. two new marine actinobacteria isolated from Coral.</title>
        <authorList>
            <person name="Buangrab K."/>
            <person name="Sutthacheep M."/>
            <person name="Yeemin T."/>
            <person name="Harunari E."/>
            <person name="Igarashi Y."/>
            <person name="Kanchanasin P."/>
            <person name="Tanasupawat S."/>
            <person name="Phongsopitanun W."/>
        </authorList>
    </citation>
    <scope>NUCLEOTIDE SEQUENCE [LARGE SCALE GENOMIC DNA]</scope>
    <source>
        <strain evidence="11 12">J2-2</strain>
    </source>
</reference>
<evidence type="ECO:0000313" key="12">
    <source>
        <dbReference type="Proteomes" id="UP001197247"/>
    </source>
</evidence>
<feature type="transmembrane region" description="Helical" evidence="9">
    <location>
        <begin position="7"/>
        <end position="27"/>
    </location>
</feature>
<keyword evidence="6 9" id="KW-1133">Transmembrane helix</keyword>
<feature type="transmembrane region" description="Helical" evidence="9">
    <location>
        <begin position="293"/>
        <end position="317"/>
    </location>
</feature>
<evidence type="ECO:0000256" key="1">
    <source>
        <dbReference type="ARBA" id="ARBA00004651"/>
    </source>
</evidence>
<dbReference type="PANTHER" id="PTHR42718:SF9">
    <property type="entry name" value="MAJOR FACILITATOR SUPERFAMILY MULTIDRUG TRANSPORTER MFSC"/>
    <property type="match status" value="1"/>
</dbReference>
<comment type="subcellular location">
    <subcellularLocation>
        <location evidence="1">Cell membrane</location>
        <topology evidence="1">Multi-pass membrane protein</topology>
    </subcellularLocation>
</comment>
<feature type="transmembrane region" description="Helical" evidence="9">
    <location>
        <begin position="75"/>
        <end position="94"/>
    </location>
</feature>
<keyword evidence="4" id="KW-1003">Cell membrane</keyword>
<dbReference type="NCBIfam" id="TIGR00711">
    <property type="entry name" value="efflux_EmrB"/>
    <property type="match status" value="1"/>
</dbReference>
<feature type="transmembrane region" description="Helical" evidence="9">
    <location>
        <begin position="265"/>
        <end position="287"/>
    </location>
</feature>
<gene>
    <name evidence="11" type="ORF">KIH74_21895</name>
</gene>
<dbReference type="InterPro" id="IPR011701">
    <property type="entry name" value="MFS"/>
</dbReference>
<comment type="caution">
    <text evidence="11">The sequence shown here is derived from an EMBL/GenBank/DDBJ whole genome shotgun (WGS) entry which is preliminary data.</text>
</comment>
<evidence type="ECO:0000256" key="7">
    <source>
        <dbReference type="ARBA" id="ARBA00023136"/>
    </source>
</evidence>
<feature type="domain" description="Major facilitator superfamily (MFS) profile" evidence="10">
    <location>
        <begin position="9"/>
        <end position="457"/>
    </location>
</feature>
<feature type="transmembrane region" description="Helical" evidence="9">
    <location>
        <begin position="225"/>
        <end position="245"/>
    </location>
</feature>
<dbReference type="Gene3D" id="1.20.1720.10">
    <property type="entry name" value="Multidrug resistance protein D"/>
    <property type="match status" value="1"/>
</dbReference>
<feature type="transmembrane region" description="Helical" evidence="9">
    <location>
        <begin position="196"/>
        <end position="213"/>
    </location>
</feature>
<evidence type="ECO:0000256" key="4">
    <source>
        <dbReference type="ARBA" id="ARBA00022475"/>
    </source>
</evidence>
<name>A0ABS5TKH9_9ACTN</name>
<sequence length="479" mass="49711">MRVSQKVAVSVVFVSSMFMSILDATIVNVALPGIGRDFGTTATSIDSVSIAFLVSLAVFIPASGWLGDRFGARRVLLAAVALFTVASVLCGLAANLPQLVAFRVLQGAGGGMLTPVGMAMLFRAFPPHERVRASSILTLPTALAPALGPVLGGLLVTDLSWRWVFWVNLPIGLAAFVFGVVFLADEPRENAGRFDLPGFLLCGAGLSTFMFGLSEGPDRGWGSPVILVTLIGGALLLAVAVSAELRSSHPLVAVRLLGDRLLRSATLVTVCFTAGFMGTLYAISLYFQDGRGLTPLAAGLAVFPEAIGVMCGSQLASRFVFPRLGARRTISLGLTGAAFWMAMLALLGHDTSLWIARAEMFLLGFCMAHVFVTSQAVAFATVPARRTGQASTLFNALRQVGGAAGVALLTTAMVTADDGTGTAGGHPMASYHLAFAVAAGFAVLALLFAQTIRDDEAGAAIRGPRPQPVGESSPAASPV</sequence>
<dbReference type="EMBL" id="JAHBAY010000009">
    <property type="protein sequence ID" value="MBT0771607.1"/>
    <property type="molecule type" value="Genomic_DNA"/>
</dbReference>
<feature type="transmembrane region" description="Helical" evidence="9">
    <location>
        <begin position="163"/>
        <end position="184"/>
    </location>
</feature>
<evidence type="ECO:0000256" key="5">
    <source>
        <dbReference type="ARBA" id="ARBA00022692"/>
    </source>
</evidence>
<dbReference type="RefSeq" id="WP_214157972.1">
    <property type="nucleotide sequence ID" value="NZ_JAHBAY010000009.1"/>
</dbReference>
<dbReference type="InterPro" id="IPR036259">
    <property type="entry name" value="MFS_trans_sf"/>
</dbReference>
<accession>A0ABS5TKH9</accession>
<dbReference type="Pfam" id="PF07690">
    <property type="entry name" value="MFS_1"/>
    <property type="match status" value="1"/>
</dbReference>